<dbReference type="PATRIC" id="fig|1227456.3.peg.3584"/>
<organism evidence="2 3">
    <name type="scientific">Halococcus salifodinae DSM 8989</name>
    <dbReference type="NCBI Taxonomy" id="1227456"/>
    <lineage>
        <taxon>Archaea</taxon>
        <taxon>Methanobacteriati</taxon>
        <taxon>Methanobacteriota</taxon>
        <taxon>Stenosarchaea group</taxon>
        <taxon>Halobacteria</taxon>
        <taxon>Halobacteriales</taxon>
        <taxon>Halococcaceae</taxon>
        <taxon>Halococcus</taxon>
    </lineage>
</organism>
<name>M0MUE1_9EURY</name>
<feature type="transmembrane region" description="Helical" evidence="1">
    <location>
        <begin position="45"/>
        <end position="66"/>
    </location>
</feature>
<feature type="transmembrane region" description="Helical" evidence="1">
    <location>
        <begin position="73"/>
        <end position="91"/>
    </location>
</feature>
<feature type="transmembrane region" description="Helical" evidence="1">
    <location>
        <begin position="311"/>
        <end position="334"/>
    </location>
</feature>
<sequence length="335" mass="34759">MFVGHGLLAFAFVAAGARWTGQSREHALALAIAAGAFATLPDVDILYAPIGLVTSGALGVEGFWAAGNVVHRAVTHSLVVAPIAAIAFRYWSRAERSTAAPAVDAARASDWSTAVTADRAVAVVLLAGLTVVSGVVSGPLGAFVMVVFGLVGCGVTTVAVRRGDLSPKAVLLVAAFGLASHPFGDLVTGGPPQLLYPFDLGLLTQRISLAADPTLHLFGAFWLELATLWLALVVYTTLTDRRVRDAIHGRAALGVAYAAAVLAVPAPTLASSYEFVFSVLAVGIVGPVPLVRRRWRAWRRTHRPASEYGALTAALTGLTAITLASVGYAIAYAVL</sequence>
<feature type="transmembrane region" description="Helical" evidence="1">
    <location>
        <begin position="165"/>
        <end position="184"/>
    </location>
</feature>
<dbReference type="InterPro" id="IPR007404">
    <property type="entry name" value="YdjM-like"/>
</dbReference>
<evidence type="ECO:0000313" key="2">
    <source>
        <dbReference type="EMBL" id="EMA49357.1"/>
    </source>
</evidence>
<keyword evidence="3" id="KW-1185">Reference proteome</keyword>
<dbReference type="RefSeq" id="WP_005045574.1">
    <property type="nucleotide sequence ID" value="NZ_AOME01000078.1"/>
</dbReference>
<dbReference type="EMBL" id="AOME01000078">
    <property type="protein sequence ID" value="EMA49357.1"/>
    <property type="molecule type" value="Genomic_DNA"/>
</dbReference>
<protein>
    <recommendedName>
        <fullName evidence="4">Membrane-bound metal-dependent hydrolase</fullName>
    </recommendedName>
</protein>
<comment type="caution">
    <text evidence="2">The sequence shown here is derived from an EMBL/GenBank/DDBJ whole genome shotgun (WGS) entry which is preliminary data.</text>
</comment>
<keyword evidence="1" id="KW-0812">Transmembrane</keyword>
<dbReference type="Proteomes" id="UP000011625">
    <property type="component" value="Unassembled WGS sequence"/>
</dbReference>
<evidence type="ECO:0008006" key="4">
    <source>
        <dbReference type="Google" id="ProtNLM"/>
    </source>
</evidence>
<reference evidence="2 3" key="1">
    <citation type="journal article" date="2014" name="PLoS Genet.">
        <title>Phylogenetically driven sequencing of extremely halophilic archaea reveals strategies for static and dynamic osmo-response.</title>
        <authorList>
            <person name="Becker E.A."/>
            <person name="Seitzer P.M."/>
            <person name="Tritt A."/>
            <person name="Larsen D."/>
            <person name="Krusor M."/>
            <person name="Yao A.I."/>
            <person name="Wu D."/>
            <person name="Madern D."/>
            <person name="Eisen J.A."/>
            <person name="Darling A.E."/>
            <person name="Facciotti M.T."/>
        </authorList>
    </citation>
    <scope>NUCLEOTIDE SEQUENCE [LARGE SCALE GENOMIC DNA]</scope>
    <source>
        <strain evidence="2 3">DSM 8989</strain>
    </source>
</reference>
<feature type="transmembrane region" description="Helical" evidence="1">
    <location>
        <begin position="215"/>
        <end position="235"/>
    </location>
</feature>
<proteinExistence type="predicted"/>
<evidence type="ECO:0000313" key="3">
    <source>
        <dbReference type="Proteomes" id="UP000011625"/>
    </source>
</evidence>
<evidence type="ECO:0000256" key="1">
    <source>
        <dbReference type="SAM" id="Phobius"/>
    </source>
</evidence>
<feature type="transmembrane region" description="Helical" evidence="1">
    <location>
        <begin position="272"/>
        <end position="291"/>
    </location>
</feature>
<dbReference type="AlphaFoldDB" id="M0MUE1"/>
<dbReference type="OrthoDB" id="313450at2157"/>
<feature type="transmembrane region" description="Helical" evidence="1">
    <location>
        <begin position="120"/>
        <end position="153"/>
    </location>
</feature>
<gene>
    <name evidence="2" type="ORF">C450_17617</name>
</gene>
<keyword evidence="1" id="KW-1133">Transmembrane helix</keyword>
<dbReference type="STRING" id="1227456.C450_17617"/>
<feature type="transmembrane region" description="Helical" evidence="1">
    <location>
        <begin position="247"/>
        <end position="266"/>
    </location>
</feature>
<keyword evidence="1" id="KW-0472">Membrane</keyword>
<dbReference type="Pfam" id="PF04307">
    <property type="entry name" value="YdjM"/>
    <property type="match status" value="1"/>
</dbReference>
<accession>M0MUE1</accession>